<comment type="similarity">
    <text evidence="2 7">Belongs to the OMP decarboxylase family. Type 2 subfamily.</text>
</comment>
<dbReference type="SUPFAM" id="SSF51366">
    <property type="entry name" value="Ribulose-phoshate binding barrel"/>
    <property type="match status" value="1"/>
</dbReference>
<dbReference type="InterPro" id="IPR011060">
    <property type="entry name" value="RibuloseP-bd_barrel"/>
</dbReference>
<evidence type="ECO:0000313" key="9">
    <source>
        <dbReference type="EMBL" id="ADY59911.1"/>
    </source>
</evidence>
<dbReference type="Pfam" id="PF00215">
    <property type="entry name" value="OMPdecase"/>
    <property type="match status" value="1"/>
</dbReference>
<dbReference type="EC" id="4.1.1.23" evidence="7"/>
<dbReference type="HAMAP" id="MF_01215">
    <property type="entry name" value="OMPdecase_type2"/>
    <property type="match status" value="1"/>
</dbReference>
<dbReference type="GO" id="GO:0006207">
    <property type="term" value="P:'de novo' pyrimidine nucleobase biosynthetic process"/>
    <property type="evidence" value="ECO:0007669"/>
    <property type="project" value="InterPro"/>
</dbReference>
<evidence type="ECO:0000256" key="1">
    <source>
        <dbReference type="ARBA" id="ARBA00004861"/>
    </source>
</evidence>
<proteinExistence type="inferred from homology"/>
<evidence type="ECO:0000256" key="3">
    <source>
        <dbReference type="ARBA" id="ARBA00022793"/>
    </source>
</evidence>
<evidence type="ECO:0000256" key="6">
    <source>
        <dbReference type="ARBA" id="ARBA00049157"/>
    </source>
</evidence>
<comment type="pathway">
    <text evidence="1 7">Pyrimidine metabolism; UMP biosynthesis via de novo pathway; UMP from orotate: step 2/2.</text>
</comment>
<evidence type="ECO:0000256" key="2">
    <source>
        <dbReference type="ARBA" id="ARBA00008847"/>
    </source>
</evidence>
<evidence type="ECO:0000313" key="10">
    <source>
        <dbReference type="Proteomes" id="UP000006860"/>
    </source>
</evidence>
<dbReference type="InterPro" id="IPR013785">
    <property type="entry name" value="Aldolase_TIM"/>
</dbReference>
<dbReference type="SMART" id="SM00934">
    <property type="entry name" value="OMPdecase"/>
    <property type="match status" value="1"/>
</dbReference>
<sequence>MTCYADRLHNAIIAKQTPALVGLDPRFEQLPSSIIEHARQLSRNEDDIAANAFEEFCKRIIDIVAPLVPAVKPQAAFFEQLGPEGVVALRRVIRHARAAGLIVICDAKRGDIGSTAAAYAAAYLAGEDPEAAPFAADALTVNPYLGADTLDPFVRVCRERNAGLYVLVRTSNPGAASFQDHRESDHRLFEKVADTVEGLSASFANQADGTYGAIGAVVGATYPQELADLRQRMPKTPLLIPGYGAQGGGAGDVASAFDEQGLGAVINSSRGINFAYTREPYRQQFAEHEWEKAVEQATKDMIADLASQTPAGVLQSEC</sequence>
<dbReference type="RefSeq" id="WP_013628635.1">
    <property type="nucleotide sequence ID" value="NC_015174.1"/>
</dbReference>
<accession>F0SLY6</accession>
<gene>
    <name evidence="7" type="primary">pyrF</name>
    <name evidence="9" type="ordered locus">Plabr_2309</name>
</gene>
<evidence type="ECO:0000259" key="8">
    <source>
        <dbReference type="SMART" id="SM00934"/>
    </source>
</evidence>
<evidence type="ECO:0000256" key="5">
    <source>
        <dbReference type="ARBA" id="ARBA00023239"/>
    </source>
</evidence>
<keyword evidence="4 7" id="KW-0665">Pyrimidine biosynthesis</keyword>
<feature type="active site" description="Proton donor" evidence="7">
    <location>
        <position position="108"/>
    </location>
</feature>
<reference evidence="10" key="1">
    <citation type="submission" date="2011-02" db="EMBL/GenBank/DDBJ databases">
        <title>The complete genome of Planctomyces brasiliensis DSM 5305.</title>
        <authorList>
            <person name="Lucas S."/>
            <person name="Copeland A."/>
            <person name="Lapidus A."/>
            <person name="Bruce D."/>
            <person name="Goodwin L."/>
            <person name="Pitluck S."/>
            <person name="Kyrpides N."/>
            <person name="Mavromatis K."/>
            <person name="Pagani I."/>
            <person name="Ivanova N."/>
            <person name="Ovchinnikova G."/>
            <person name="Lu M."/>
            <person name="Detter J.C."/>
            <person name="Han C."/>
            <person name="Land M."/>
            <person name="Hauser L."/>
            <person name="Markowitz V."/>
            <person name="Cheng J.-F."/>
            <person name="Hugenholtz P."/>
            <person name="Woyke T."/>
            <person name="Wu D."/>
            <person name="Tindall B."/>
            <person name="Pomrenke H.G."/>
            <person name="Brambilla E."/>
            <person name="Klenk H.-P."/>
            <person name="Eisen J.A."/>
        </authorList>
    </citation>
    <scope>NUCLEOTIDE SEQUENCE [LARGE SCALE GENOMIC DNA]</scope>
    <source>
        <strain evidence="10">ATCC 49424 / DSM 5305 / JCM 21570 / NBRC 103401 / IFAM 1448</strain>
    </source>
</reference>
<dbReference type="Gene3D" id="3.20.20.70">
    <property type="entry name" value="Aldolase class I"/>
    <property type="match status" value="1"/>
</dbReference>
<dbReference type="GO" id="GO:0044205">
    <property type="term" value="P:'de novo' UMP biosynthetic process"/>
    <property type="evidence" value="ECO:0007669"/>
    <property type="project" value="UniProtKB-UniRule"/>
</dbReference>
<comment type="catalytic activity">
    <reaction evidence="6 7">
        <text>orotidine 5'-phosphate + H(+) = UMP + CO2</text>
        <dbReference type="Rhea" id="RHEA:11596"/>
        <dbReference type="ChEBI" id="CHEBI:15378"/>
        <dbReference type="ChEBI" id="CHEBI:16526"/>
        <dbReference type="ChEBI" id="CHEBI:57538"/>
        <dbReference type="ChEBI" id="CHEBI:57865"/>
        <dbReference type="EC" id="4.1.1.23"/>
    </reaction>
</comment>
<dbReference type="PANTHER" id="PTHR43375">
    <property type="entry name" value="OROTIDINE 5'-PHOSPHATE DECARBOXYLASE"/>
    <property type="match status" value="1"/>
</dbReference>
<dbReference type="AlphaFoldDB" id="F0SLY6"/>
<dbReference type="PROSITE" id="PS00156">
    <property type="entry name" value="OMPDECASE"/>
    <property type="match status" value="1"/>
</dbReference>
<dbReference type="HOGENOM" id="CLU_060704_1_1_0"/>
<name>F0SLY6_RUBBR</name>
<dbReference type="InterPro" id="IPR001754">
    <property type="entry name" value="OMPdeCOase_dom"/>
</dbReference>
<evidence type="ECO:0000256" key="4">
    <source>
        <dbReference type="ARBA" id="ARBA00022975"/>
    </source>
</evidence>
<dbReference type="EMBL" id="CP002546">
    <property type="protein sequence ID" value="ADY59911.1"/>
    <property type="molecule type" value="Genomic_DNA"/>
</dbReference>
<keyword evidence="10" id="KW-1185">Reference proteome</keyword>
<dbReference type="NCBIfam" id="TIGR02127">
    <property type="entry name" value="pyrF_sub2"/>
    <property type="match status" value="1"/>
</dbReference>
<dbReference type="KEGG" id="pbs:Plabr_2309"/>
<dbReference type="PANTHER" id="PTHR43375:SF1">
    <property type="entry name" value="OROTIDINE 5'-PHOSPHATE DECARBOXYLASE"/>
    <property type="match status" value="1"/>
</dbReference>
<keyword evidence="5 7" id="KW-0456">Lyase</keyword>
<dbReference type="OrthoDB" id="9808470at2"/>
<protein>
    <recommendedName>
        <fullName evidence="7">Orotidine 5'-phosphate decarboxylase</fullName>
        <ecNumber evidence="7">4.1.1.23</ecNumber>
    </recommendedName>
    <alternativeName>
        <fullName evidence="7">OMP decarboxylase</fullName>
        <shortName evidence="7">OMPDCase</shortName>
        <shortName evidence="7">OMPdecase</shortName>
    </alternativeName>
</protein>
<dbReference type="CDD" id="cd04725">
    <property type="entry name" value="OMP_decarboxylase_like"/>
    <property type="match status" value="1"/>
</dbReference>
<keyword evidence="3 7" id="KW-0210">Decarboxylase</keyword>
<dbReference type="UniPathway" id="UPA00070">
    <property type="reaction ID" value="UER00120"/>
</dbReference>
<evidence type="ECO:0000256" key="7">
    <source>
        <dbReference type="HAMAP-Rule" id="MF_01215"/>
    </source>
</evidence>
<feature type="domain" description="Orotidine 5'-phosphate decarboxylase" evidence="8">
    <location>
        <begin position="18"/>
        <end position="285"/>
    </location>
</feature>
<organism evidence="9 10">
    <name type="scientific">Rubinisphaera brasiliensis (strain ATCC 49424 / DSM 5305 / JCM 21570 / IAM 15109 / NBRC 103401 / IFAM 1448)</name>
    <name type="common">Planctomyces brasiliensis</name>
    <dbReference type="NCBI Taxonomy" id="756272"/>
    <lineage>
        <taxon>Bacteria</taxon>
        <taxon>Pseudomonadati</taxon>
        <taxon>Planctomycetota</taxon>
        <taxon>Planctomycetia</taxon>
        <taxon>Planctomycetales</taxon>
        <taxon>Planctomycetaceae</taxon>
        <taxon>Rubinisphaera</taxon>
    </lineage>
</organism>
<dbReference type="GO" id="GO:0004590">
    <property type="term" value="F:orotidine-5'-phosphate decarboxylase activity"/>
    <property type="evidence" value="ECO:0007669"/>
    <property type="project" value="UniProtKB-UniRule"/>
</dbReference>
<dbReference type="InterPro" id="IPR011995">
    <property type="entry name" value="OMPdecase_type-2"/>
</dbReference>
<dbReference type="STRING" id="756272.Plabr_2309"/>
<dbReference type="InterPro" id="IPR018089">
    <property type="entry name" value="OMPdecase_AS"/>
</dbReference>
<dbReference type="eggNOG" id="COG0284">
    <property type="taxonomic scope" value="Bacteria"/>
</dbReference>
<dbReference type="Proteomes" id="UP000006860">
    <property type="component" value="Chromosome"/>
</dbReference>